<dbReference type="OrthoDB" id="30934at2"/>
<dbReference type="PANTHER" id="PTHR21666">
    <property type="entry name" value="PEPTIDASE-RELATED"/>
    <property type="match status" value="1"/>
</dbReference>
<dbReference type="AlphaFoldDB" id="K7QTM6"/>
<dbReference type="InterPro" id="IPR016047">
    <property type="entry name" value="M23ase_b-sheet_dom"/>
</dbReference>
<dbReference type="Proteomes" id="UP000000211">
    <property type="component" value="Chromosome"/>
</dbReference>
<dbReference type="RefSeq" id="WP_016328481.1">
    <property type="nucleotide sequence ID" value="NC_019386.1"/>
</dbReference>
<dbReference type="CDD" id="cd12797">
    <property type="entry name" value="M23_peptidase"/>
    <property type="match status" value="1"/>
</dbReference>
<sequence length="235" mass="25344">MERARGWKPGHYLLLALALYALVVTLAFSARGRQVAHLKEEAGALRAQLERAPEGYRLPLPGACLPERVENLPGAPRPYRKGVSAGFVFLPGDACVPVAAGMGVVAAATGEVVRVESDYQEPAPEAFRALLERVKGGAGPEEMDLLKGLEVWVRHPDGRTTVYAHLKAPYPGLRVGQKVRRGDPLGYLGNTGLGGGAPRLLFEVWEGEPERSPFLFQGLGPEEVRAKAQAFFGLE</sequence>
<keyword evidence="3" id="KW-1185">Reference proteome</keyword>
<dbReference type="Pfam" id="PF01551">
    <property type="entry name" value="Peptidase_M23"/>
    <property type="match status" value="1"/>
</dbReference>
<evidence type="ECO:0000259" key="1">
    <source>
        <dbReference type="Pfam" id="PF01551"/>
    </source>
</evidence>
<organism evidence="2 3">
    <name type="scientific">Thermus oshimai JL-2</name>
    <dbReference type="NCBI Taxonomy" id="751945"/>
    <lineage>
        <taxon>Bacteria</taxon>
        <taxon>Thermotogati</taxon>
        <taxon>Deinococcota</taxon>
        <taxon>Deinococci</taxon>
        <taxon>Thermales</taxon>
        <taxon>Thermaceae</taxon>
        <taxon>Thermus</taxon>
    </lineage>
</organism>
<proteinExistence type="predicted"/>
<dbReference type="SUPFAM" id="SSF51261">
    <property type="entry name" value="Duplicated hybrid motif"/>
    <property type="match status" value="1"/>
</dbReference>
<evidence type="ECO:0000313" key="3">
    <source>
        <dbReference type="Proteomes" id="UP000000211"/>
    </source>
</evidence>
<feature type="domain" description="M23ase beta-sheet core" evidence="1">
    <location>
        <begin position="148"/>
        <end position="208"/>
    </location>
</feature>
<dbReference type="EMBL" id="CP003249">
    <property type="protein sequence ID" value="AFV75281.1"/>
    <property type="molecule type" value="Genomic_DNA"/>
</dbReference>
<dbReference type="GO" id="GO:0004222">
    <property type="term" value="F:metalloendopeptidase activity"/>
    <property type="evidence" value="ECO:0007669"/>
    <property type="project" value="TreeGrafter"/>
</dbReference>
<dbReference type="InterPro" id="IPR011055">
    <property type="entry name" value="Dup_hybrid_motif"/>
</dbReference>
<reference evidence="2 3" key="1">
    <citation type="journal article" date="2013" name="Genome Announc.">
        <title>Whole Genome Sequencing of Thermus oshimai JL-2 and Thermus thermophilus JL-18, Incomplete Denitrifiers from the United States Great Basin.</title>
        <authorList>
            <person name="Murugapiran S.K."/>
            <person name="Huntemann M."/>
            <person name="Wei C.L."/>
            <person name="Han J."/>
            <person name="Detter J.C."/>
            <person name="Han C.S."/>
            <person name="Erkkila T.H."/>
            <person name="Teshima H."/>
            <person name="Chen A."/>
            <person name="Kyrpides N."/>
            <person name="Mavrommatis K."/>
            <person name="Markowitz V."/>
            <person name="Szeto E."/>
            <person name="Ivanova N."/>
            <person name="Pagani I."/>
            <person name="Lam J."/>
            <person name="McDonald A.I."/>
            <person name="Dodsworth J.A."/>
            <person name="Pati A."/>
            <person name="Goodwin L."/>
            <person name="Peters L."/>
            <person name="Pitluck S."/>
            <person name="Woyke T."/>
            <person name="Hedlund B.P."/>
        </authorList>
    </citation>
    <scope>NUCLEOTIDE SEQUENCE</scope>
    <source>
        <strain evidence="2 3">JL-2</strain>
    </source>
</reference>
<dbReference type="HOGENOM" id="CLU_1164767_0_0_0"/>
<dbReference type="eggNOG" id="COG0739">
    <property type="taxonomic scope" value="Bacteria"/>
</dbReference>
<dbReference type="InterPro" id="IPR050570">
    <property type="entry name" value="Cell_wall_metabolism_enzyme"/>
</dbReference>
<name>K7QTM6_THEOS</name>
<accession>K7QTM6</accession>
<gene>
    <name evidence="2" type="ORF">Theos_0199</name>
</gene>
<dbReference type="PATRIC" id="fig|751945.3.peg.193"/>
<evidence type="ECO:0000313" key="2">
    <source>
        <dbReference type="EMBL" id="AFV75281.1"/>
    </source>
</evidence>
<dbReference type="PANTHER" id="PTHR21666:SF270">
    <property type="entry name" value="MUREIN HYDROLASE ACTIVATOR ENVC"/>
    <property type="match status" value="1"/>
</dbReference>
<protein>
    <submittedName>
        <fullName evidence="2">Metalloendopeptidase-like membrane protein</fullName>
    </submittedName>
</protein>
<dbReference type="Gene3D" id="2.70.70.10">
    <property type="entry name" value="Glucose Permease (Domain IIA)"/>
    <property type="match status" value="1"/>
</dbReference>
<dbReference type="STRING" id="751945.Theos_0199"/>
<dbReference type="KEGG" id="tos:Theos_0199"/>